<sequence length="254" mass="27240">MVDRRAVSDTLGFIFVFALVLSTVGVVTAVGMGGLQDTRDVERLNNAERAFDILDDNMEDIAVRGAPSRATEIKLADSALSFGTPVSMTVEWEQSGVVDNATVTTRPLVYTSELSDERLVYAFGAVFRGTDDAMTIVRHPAFVLTNDSVVVSAVSTRRSSSSANAVGGSGTYLVRAEMTDSGPKYRGIASDTGTYDVTVNVTSTESRTELWKSELESYDGVSCSMVNTTVVSCDITDVDSVRVVEKQVDVSLVD</sequence>
<evidence type="ECO:0000313" key="1">
    <source>
        <dbReference type="EMBL" id="MRW95623.1"/>
    </source>
</evidence>
<reference evidence="1 2" key="1">
    <citation type="submission" date="2019-11" db="EMBL/GenBank/DDBJ databases">
        <title>Whole genome sequence of Haloferax sp. MBLA0078.</title>
        <authorList>
            <person name="Seo M.-J."/>
            <person name="Cho E.-S."/>
        </authorList>
    </citation>
    <scope>NUCLEOTIDE SEQUENCE [LARGE SCALE GENOMIC DNA]</scope>
    <source>
        <strain evidence="1 2">MBLA0078</strain>
    </source>
</reference>
<dbReference type="EMBL" id="WKJQ01000001">
    <property type="protein sequence ID" value="MRW95623.1"/>
    <property type="molecule type" value="Genomic_DNA"/>
</dbReference>
<name>A0A6A8G5S7_9EURY</name>
<accession>A0A6A8G5S7</accession>
<dbReference type="OrthoDB" id="118051at2157"/>
<comment type="caution">
    <text evidence="1">The sequence shown here is derived from an EMBL/GenBank/DDBJ whole genome shotgun (WGS) entry which is preliminary data.</text>
</comment>
<dbReference type="InterPro" id="IPR055713">
    <property type="entry name" value="DUF7289"/>
</dbReference>
<proteinExistence type="predicted"/>
<keyword evidence="2" id="KW-1185">Reference proteome</keyword>
<organism evidence="1 2">
    <name type="scientific">Haloferax marinum</name>
    <dbReference type="NCBI Taxonomy" id="2666143"/>
    <lineage>
        <taxon>Archaea</taxon>
        <taxon>Methanobacteriati</taxon>
        <taxon>Methanobacteriota</taxon>
        <taxon>Stenosarchaea group</taxon>
        <taxon>Halobacteria</taxon>
        <taxon>Halobacteriales</taxon>
        <taxon>Haloferacaceae</taxon>
        <taxon>Haloferax</taxon>
    </lineage>
</organism>
<evidence type="ECO:0000313" key="2">
    <source>
        <dbReference type="Proteomes" id="UP000443423"/>
    </source>
</evidence>
<protein>
    <submittedName>
        <fullName evidence="1">Uncharacterized protein</fullName>
    </submittedName>
</protein>
<dbReference type="Pfam" id="PF23960">
    <property type="entry name" value="DUF7289"/>
    <property type="match status" value="1"/>
</dbReference>
<gene>
    <name evidence="1" type="ORF">GJR99_03410</name>
</gene>
<dbReference type="RefSeq" id="WP_151109283.1">
    <property type="nucleotide sequence ID" value="NZ_WKJQ01000001.1"/>
</dbReference>
<dbReference type="AlphaFoldDB" id="A0A6A8G5S7"/>
<dbReference type="Proteomes" id="UP000443423">
    <property type="component" value="Unassembled WGS sequence"/>
</dbReference>